<evidence type="ECO:0000256" key="3">
    <source>
        <dbReference type="ARBA" id="ARBA00022833"/>
    </source>
</evidence>
<reference evidence="10" key="1">
    <citation type="submission" date="2021-07" db="EMBL/GenBank/DDBJ databases">
        <authorList>
            <person name="Catto M.A."/>
            <person name="Jacobson A."/>
            <person name="Kennedy G."/>
            <person name="Labadie P."/>
            <person name="Hunt B.G."/>
            <person name="Srinivasan R."/>
        </authorList>
    </citation>
    <scope>NUCLEOTIDE SEQUENCE</scope>
    <source>
        <strain evidence="10">PL_HMW_Pooled</strain>
        <tissue evidence="10">Head</tissue>
    </source>
</reference>
<feature type="region of interest" description="Disordered" evidence="5">
    <location>
        <begin position="583"/>
        <end position="613"/>
    </location>
</feature>
<feature type="region of interest" description="Disordered" evidence="5">
    <location>
        <begin position="72"/>
        <end position="131"/>
    </location>
</feature>
<feature type="domain" description="Transposable element P transposase-like GTP-binding insertion" evidence="8">
    <location>
        <begin position="666"/>
        <end position="740"/>
    </location>
</feature>
<feature type="domain" description="THAP-type" evidence="6">
    <location>
        <begin position="10"/>
        <end position="70"/>
    </location>
</feature>
<feature type="compositionally biased region" description="Basic residues" evidence="5">
    <location>
        <begin position="250"/>
        <end position="265"/>
    </location>
</feature>
<dbReference type="InterPro" id="IPR048367">
    <property type="entry name" value="TNP-like_RNaseH_C"/>
</dbReference>
<dbReference type="PANTHER" id="PTHR47577">
    <property type="entry name" value="THAP DOMAIN-CONTAINING PROTEIN 6"/>
    <property type="match status" value="1"/>
</dbReference>
<evidence type="ECO:0000259" key="8">
    <source>
        <dbReference type="Pfam" id="PF21788"/>
    </source>
</evidence>
<sequence length="1070" mass="122226">MQGDKDVESFNRAIPRQDRKLTSKDYVCSEHFQEHDVIRFHDDLVIGNTVIKGEKLKAPRLRDGAIPTIFKGPKYLSKPAPPRRKAPVDRPAIPPKIPKLDKNTTHPEVEKNPEIEQNPEVQLNSEERNTELDREIQDPFISSPSLLPKGWALHKYEEAHHYVKIDPELHVTHAVSLDKNNNLTYRIGRKQSDLKLFKSQELMSSAKNTEDIKVAILHIDLIKPCEGYGFGDYSKQCRGGVKKGVRCQNCKGKKKKERQKQKRKEKTNENSRKQKARERSKKLYRITKQNLRIRNELRTLKAVAQDLRKRCAKLEKSQVSESIKDLPAPQQHAVMACLAAAKRKGPQGNRFLLDWIYECLLMRIKGPKSYEHIRSRKILVLPSRTTLNRYMRKLHPGYGYQPQLFQVLKQKITDFSEGAKHGIIMVDEMKTECGVTFDRHTLKYVGMVDVGTHTPADQKTVIADHVLQVIFKPFQGGWYQTLGCFLTKGAATGPVLSKVLLEGIGLCEGTGLQVDAVVTDGAHWNRNMWDLFGIGEESSSCEHPVDETRKLWFFSDWCHLIKCMRNNLCPIIPIKKKKILNSKKNQQQQIDEEEMDEEGIMDNDEAPSAKQDSRYRLETDKEFAERKKAALNKEVETPDGIVKRSHWIALYNLETNMAKRYGIAALTYVPKLTKQHIFPSGFERMNVRLAYQFFSNNIAAGLNWYRKQGHSELEDSEATEAFVSRVNALADSMNSSDASGAYRKDSKHETNITDFIPYLRECVKLAKRNGKKAFISESTDLGLLVSLRSTVELSTYLIDDIGFDYVMTARFNQDTIEQFFANIRSAMGPNNHPNAKSYAQIHRLLSIYSLVQPPKGSNVSGVENLKSLMSVDDLIAQAEKDRKASINEVLDEIVEMGKAFDSLPVVHQIDHSYLRQAPEMEDNMVKFMAGFTAHRQKKIAEKCDACLLTLTQFREEADSGHNFTRTKEIYDGYSYASNELSNLIKATEKAVQEAVHSKNVHEDLFIDTLKYIKLGGGDHVGCIDHHHDLTKKVIKYYLIMRNFFIAEKKSLEVADLNKKKKAFSKQAKLQ</sequence>
<dbReference type="InterPro" id="IPR006612">
    <property type="entry name" value="THAP_Znf"/>
</dbReference>
<dbReference type="EMBL" id="JAHWGI010000287">
    <property type="protein sequence ID" value="KAK3911839.1"/>
    <property type="molecule type" value="Genomic_DNA"/>
</dbReference>
<gene>
    <name evidence="10" type="ORF">KUF71_004519</name>
</gene>
<dbReference type="Pfam" id="PF05485">
    <property type="entry name" value="THAP"/>
    <property type="match status" value="1"/>
</dbReference>
<evidence type="ECO:0000256" key="1">
    <source>
        <dbReference type="ARBA" id="ARBA00022723"/>
    </source>
</evidence>
<evidence type="ECO:0000259" key="9">
    <source>
        <dbReference type="Pfam" id="PF21789"/>
    </source>
</evidence>
<feature type="domain" description="Transposable element P transposase-like RNase H" evidence="7">
    <location>
        <begin position="398"/>
        <end position="533"/>
    </location>
</feature>
<accession>A0AAE1LAQ4</accession>
<feature type="compositionally biased region" description="Acidic residues" evidence="5">
    <location>
        <begin position="590"/>
        <end position="605"/>
    </location>
</feature>
<reference evidence="10" key="2">
    <citation type="journal article" date="2023" name="BMC Genomics">
        <title>Pest status, molecular evolution, and epigenetic factors derived from the genome assembly of Frankliniella fusca, a thysanopteran phytovirus vector.</title>
        <authorList>
            <person name="Catto M.A."/>
            <person name="Labadie P.E."/>
            <person name="Jacobson A.L."/>
            <person name="Kennedy G.G."/>
            <person name="Srinivasan R."/>
            <person name="Hunt B.G."/>
        </authorList>
    </citation>
    <scope>NUCLEOTIDE SEQUENCE</scope>
    <source>
        <strain evidence="10">PL_HMW_Pooled</strain>
    </source>
</reference>
<evidence type="ECO:0000256" key="2">
    <source>
        <dbReference type="ARBA" id="ARBA00022771"/>
    </source>
</evidence>
<keyword evidence="4" id="KW-0238">DNA-binding</keyword>
<keyword evidence="1" id="KW-0479">Metal-binding</keyword>
<dbReference type="GO" id="GO:0003677">
    <property type="term" value="F:DNA binding"/>
    <property type="evidence" value="ECO:0007669"/>
    <property type="project" value="UniProtKB-KW"/>
</dbReference>
<comment type="caution">
    <text evidence="10">The sequence shown here is derived from an EMBL/GenBank/DDBJ whole genome shotgun (WGS) entry which is preliminary data.</text>
</comment>
<evidence type="ECO:0000313" key="11">
    <source>
        <dbReference type="Proteomes" id="UP001219518"/>
    </source>
</evidence>
<protein>
    <submittedName>
        <fullName evidence="10">Transposable element P transposase</fullName>
    </submittedName>
</protein>
<dbReference type="Proteomes" id="UP001219518">
    <property type="component" value="Unassembled WGS sequence"/>
</dbReference>
<evidence type="ECO:0000259" key="6">
    <source>
        <dbReference type="Pfam" id="PF05485"/>
    </source>
</evidence>
<dbReference type="AlphaFoldDB" id="A0AAE1LAQ4"/>
<dbReference type="Pfam" id="PF21789">
    <property type="entry name" value="TNP-like_RNaseH_C"/>
    <property type="match status" value="1"/>
</dbReference>
<keyword evidence="11" id="KW-1185">Reference proteome</keyword>
<evidence type="ECO:0000256" key="5">
    <source>
        <dbReference type="SAM" id="MobiDB-lite"/>
    </source>
</evidence>
<feature type="compositionally biased region" description="Basic and acidic residues" evidence="5">
    <location>
        <begin position="98"/>
        <end position="114"/>
    </location>
</feature>
<dbReference type="PANTHER" id="PTHR47577:SF2">
    <property type="entry name" value="THAP DOMAIN CONTAINING 9"/>
    <property type="match status" value="1"/>
</dbReference>
<feature type="region of interest" description="Disordered" evidence="5">
    <location>
        <begin position="250"/>
        <end position="281"/>
    </location>
</feature>
<evidence type="ECO:0000259" key="7">
    <source>
        <dbReference type="Pfam" id="PF21787"/>
    </source>
</evidence>
<organism evidence="10 11">
    <name type="scientific">Frankliniella fusca</name>
    <dbReference type="NCBI Taxonomy" id="407009"/>
    <lineage>
        <taxon>Eukaryota</taxon>
        <taxon>Metazoa</taxon>
        <taxon>Ecdysozoa</taxon>
        <taxon>Arthropoda</taxon>
        <taxon>Hexapoda</taxon>
        <taxon>Insecta</taxon>
        <taxon>Pterygota</taxon>
        <taxon>Neoptera</taxon>
        <taxon>Paraneoptera</taxon>
        <taxon>Thysanoptera</taxon>
        <taxon>Terebrantia</taxon>
        <taxon>Thripoidea</taxon>
        <taxon>Thripidae</taxon>
        <taxon>Frankliniella</taxon>
    </lineage>
</organism>
<dbReference type="InterPro" id="IPR048365">
    <property type="entry name" value="TNP-like_RNaseH_N"/>
</dbReference>
<evidence type="ECO:0000256" key="4">
    <source>
        <dbReference type="ARBA" id="ARBA00023125"/>
    </source>
</evidence>
<dbReference type="Pfam" id="PF21787">
    <property type="entry name" value="TNP-like_RNaseH_N"/>
    <property type="match status" value="1"/>
</dbReference>
<keyword evidence="3" id="KW-0862">Zinc</keyword>
<proteinExistence type="predicted"/>
<keyword evidence="2" id="KW-0863">Zinc-finger</keyword>
<name>A0AAE1LAQ4_9NEOP</name>
<evidence type="ECO:0000313" key="10">
    <source>
        <dbReference type="EMBL" id="KAK3911839.1"/>
    </source>
</evidence>
<dbReference type="GO" id="GO:0008270">
    <property type="term" value="F:zinc ion binding"/>
    <property type="evidence" value="ECO:0007669"/>
    <property type="project" value="UniProtKB-KW"/>
</dbReference>
<dbReference type="InterPro" id="IPR048366">
    <property type="entry name" value="TNP-like_GBD"/>
</dbReference>
<feature type="domain" description="Transposable element P transposase-like RNase H C-terminal" evidence="9">
    <location>
        <begin position="810"/>
        <end position="840"/>
    </location>
</feature>
<dbReference type="Pfam" id="PF21788">
    <property type="entry name" value="TNP-like_GBD"/>
    <property type="match status" value="1"/>
</dbReference>